<name>A0ABZ0UJI1_9RICK</name>
<dbReference type="InterPro" id="IPR003808">
    <property type="entry name" value="Fe-S_metab-assoc_dom"/>
</dbReference>
<comment type="similarity">
    <text evidence="1">Belongs to the SufE family.</text>
</comment>
<evidence type="ECO:0000313" key="3">
    <source>
        <dbReference type="EMBL" id="WPX96264.1"/>
    </source>
</evidence>
<dbReference type="PANTHER" id="PTHR43597">
    <property type="entry name" value="SULFUR ACCEPTOR PROTEIN CSDE"/>
    <property type="match status" value="1"/>
</dbReference>
<accession>A0ABZ0UJI1</accession>
<dbReference type="Gene3D" id="3.90.1010.10">
    <property type="match status" value="1"/>
</dbReference>
<evidence type="ECO:0000313" key="4">
    <source>
        <dbReference type="Proteomes" id="UP001327219"/>
    </source>
</evidence>
<keyword evidence="4" id="KW-1185">Reference proteome</keyword>
<evidence type="ECO:0000256" key="1">
    <source>
        <dbReference type="ARBA" id="ARBA00010282"/>
    </source>
</evidence>
<gene>
    <name evidence="3" type="ORF">Bandiella_00373</name>
</gene>
<organism evidence="3 4">
    <name type="scientific">Candidatus Bandiella euplotis</name>
    <dbReference type="NCBI Taxonomy" id="1664265"/>
    <lineage>
        <taxon>Bacteria</taxon>
        <taxon>Pseudomonadati</taxon>
        <taxon>Pseudomonadota</taxon>
        <taxon>Alphaproteobacteria</taxon>
        <taxon>Rickettsiales</taxon>
        <taxon>Candidatus Midichloriaceae</taxon>
        <taxon>Candidatus Bandiella</taxon>
    </lineage>
</organism>
<sequence>MNNEIKQIIQEFELFTDWEDRYSYIIDLGKKLPSLSTLEKIDANKVDGCVSQVWLTTNQKDNKYYFSADSDAIIVKGLLAIILRIFSGQTKTQILDAGFQELFKALNLETHLTPSRSNGMFAVVEKIKDIVSKQ</sequence>
<dbReference type="PANTHER" id="PTHR43597:SF5">
    <property type="entry name" value="SUFE-LIKE PROTEIN 2, CHLOROPLASTIC"/>
    <property type="match status" value="1"/>
</dbReference>
<protein>
    <submittedName>
        <fullName evidence="3">Cysteine desulfuration protein SufE</fullName>
    </submittedName>
</protein>
<feature type="domain" description="Fe-S metabolism associated" evidence="2">
    <location>
        <begin position="9"/>
        <end position="129"/>
    </location>
</feature>
<dbReference type="SUPFAM" id="SSF82649">
    <property type="entry name" value="SufE/NifU"/>
    <property type="match status" value="1"/>
</dbReference>
<dbReference type="EMBL" id="CP110820">
    <property type="protein sequence ID" value="WPX96264.1"/>
    <property type="molecule type" value="Genomic_DNA"/>
</dbReference>
<evidence type="ECO:0000259" key="2">
    <source>
        <dbReference type="Pfam" id="PF02657"/>
    </source>
</evidence>
<proteinExistence type="inferred from homology"/>
<dbReference type="RefSeq" id="WP_323733130.1">
    <property type="nucleotide sequence ID" value="NZ_CP110820.1"/>
</dbReference>
<reference evidence="3 4" key="1">
    <citation type="submission" date="2022-11" db="EMBL/GenBank/DDBJ databases">
        <title>Host association and intracellularity evolved multiple times independently in the Rickettsiales.</title>
        <authorList>
            <person name="Castelli M."/>
            <person name="Nardi T."/>
            <person name="Gammuto L."/>
            <person name="Bellinzona G."/>
            <person name="Sabaneyeva E."/>
            <person name="Potekhin A."/>
            <person name="Serra V."/>
            <person name="Petroni G."/>
            <person name="Sassera D."/>
        </authorList>
    </citation>
    <scope>NUCLEOTIDE SEQUENCE [LARGE SCALE GENOMIC DNA]</scope>
    <source>
        <strain evidence="3 4">NDG2</strain>
    </source>
</reference>
<dbReference type="Proteomes" id="UP001327219">
    <property type="component" value="Chromosome"/>
</dbReference>
<dbReference type="Pfam" id="PF02657">
    <property type="entry name" value="SufE"/>
    <property type="match status" value="1"/>
</dbReference>